<keyword evidence="3" id="KW-0805">Transcription regulation</keyword>
<name>A0AAV0Y3Y7_9HEMI</name>
<evidence type="ECO:0000256" key="2">
    <source>
        <dbReference type="ARBA" id="ARBA00016807"/>
    </source>
</evidence>
<comment type="caution">
    <text evidence="7">The sequence shown here is derived from an EMBL/GenBank/DDBJ whole genome shotgun (WGS) entry which is preliminary data.</text>
</comment>
<evidence type="ECO:0000256" key="4">
    <source>
        <dbReference type="ARBA" id="ARBA00023163"/>
    </source>
</evidence>
<keyword evidence="8" id="KW-1185">Reference proteome</keyword>
<reference evidence="7 8" key="1">
    <citation type="submission" date="2023-01" db="EMBL/GenBank/DDBJ databases">
        <authorList>
            <person name="Whitehead M."/>
        </authorList>
    </citation>
    <scope>NUCLEOTIDE SEQUENCE [LARGE SCALE GENOMIC DNA]</scope>
</reference>
<evidence type="ECO:0000256" key="3">
    <source>
        <dbReference type="ARBA" id="ARBA00023015"/>
    </source>
</evidence>
<accession>A0AAV0Y3Y7</accession>
<dbReference type="AlphaFoldDB" id="A0AAV0Y3Y7"/>
<feature type="domain" description="Myb/SANT-like DNA-binding" evidence="6">
    <location>
        <begin position="23"/>
        <end position="80"/>
    </location>
</feature>
<keyword evidence="4" id="KW-0804">Transcription</keyword>
<comment type="function">
    <text evidence="5">Involved in transvection phenomena (= synapsis-dependent gene expression), where the synaptic pairing of chromosomes carrying genes with which zeste interacts influences the expression of these genes. Zeste binds to DNA and stimulates transcription from a nearby promoter.</text>
</comment>
<dbReference type="Pfam" id="PF13873">
    <property type="entry name" value="Myb_DNA-bind_5"/>
    <property type="match status" value="1"/>
</dbReference>
<evidence type="ECO:0000313" key="8">
    <source>
        <dbReference type="Proteomes" id="UP001160148"/>
    </source>
</evidence>
<dbReference type="Proteomes" id="UP001160148">
    <property type="component" value="Unassembled WGS sequence"/>
</dbReference>
<dbReference type="InterPro" id="IPR028002">
    <property type="entry name" value="Myb_DNA-bind_5"/>
</dbReference>
<proteinExistence type="predicted"/>
<dbReference type="EMBL" id="CARXXK010001263">
    <property type="protein sequence ID" value="CAI6375133.1"/>
    <property type="molecule type" value="Genomic_DNA"/>
</dbReference>
<evidence type="ECO:0000259" key="6">
    <source>
        <dbReference type="Pfam" id="PF13873"/>
    </source>
</evidence>
<evidence type="ECO:0000313" key="7">
    <source>
        <dbReference type="EMBL" id="CAI6375133.1"/>
    </source>
</evidence>
<evidence type="ECO:0000256" key="1">
    <source>
        <dbReference type="ARBA" id="ARBA00011764"/>
    </source>
</evidence>
<evidence type="ECO:0000256" key="5">
    <source>
        <dbReference type="ARBA" id="ARBA00025466"/>
    </source>
</evidence>
<sequence length="99" mass="11340">MANDIKGWATVDQMIALNGFLKLDPQLLSGKFSSSFTFKTAQKRWEEIAESLNAMPGAVKNWNKWRKTFQDNRTKAKTKQAMIRAAQRKTGHNTPYVLH</sequence>
<comment type="subunit">
    <text evidence="1">Self-associates forming complexes of several hundred monomers.</text>
</comment>
<organism evidence="7 8">
    <name type="scientific">Macrosiphum euphorbiae</name>
    <name type="common">potato aphid</name>
    <dbReference type="NCBI Taxonomy" id="13131"/>
    <lineage>
        <taxon>Eukaryota</taxon>
        <taxon>Metazoa</taxon>
        <taxon>Ecdysozoa</taxon>
        <taxon>Arthropoda</taxon>
        <taxon>Hexapoda</taxon>
        <taxon>Insecta</taxon>
        <taxon>Pterygota</taxon>
        <taxon>Neoptera</taxon>
        <taxon>Paraneoptera</taxon>
        <taxon>Hemiptera</taxon>
        <taxon>Sternorrhyncha</taxon>
        <taxon>Aphidomorpha</taxon>
        <taxon>Aphidoidea</taxon>
        <taxon>Aphididae</taxon>
        <taxon>Macrosiphini</taxon>
        <taxon>Macrosiphum</taxon>
    </lineage>
</organism>
<protein>
    <recommendedName>
        <fullName evidence="2">Regulatory protein zeste</fullName>
    </recommendedName>
</protein>
<gene>
    <name evidence="7" type="ORF">MEUPH1_LOCUS28669</name>
</gene>